<name>A0A6G8AL01_9ENTE</name>
<evidence type="ECO:0000313" key="7">
    <source>
        <dbReference type="EMBL" id="QIL45605.1"/>
    </source>
</evidence>
<dbReference type="Pfam" id="PF04327">
    <property type="entry name" value="Peptidase_Prp"/>
    <property type="match status" value="1"/>
</dbReference>
<evidence type="ECO:0000256" key="4">
    <source>
        <dbReference type="ARBA" id="ARBA00022807"/>
    </source>
</evidence>
<gene>
    <name evidence="7" type="ORF">G7081_00140</name>
</gene>
<dbReference type="PANTHER" id="PTHR39178">
    <property type="entry name" value="HYPOTHETICAL RIBOSOME-ASSOCIATED PROTEIN"/>
    <property type="match status" value="1"/>
</dbReference>
<dbReference type="GO" id="GO:0006508">
    <property type="term" value="P:proteolysis"/>
    <property type="evidence" value="ECO:0007669"/>
    <property type="project" value="UniProtKB-KW"/>
</dbReference>
<dbReference type="Proteomes" id="UP000500890">
    <property type="component" value="Chromosome"/>
</dbReference>
<evidence type="ECO:0000256" key="6">
    <source>
        <dbReference type="ARBA" id="ARBA00044538"/>
    </source>
</evidence>
<keyword evidence="1" id="KW-0690">Ribosome biogenesis</keyword>
<dbReference type="CDD" id="cd16332">
    <property type="entry name" value="Prp-like"/>
    <property type="match status" value="1"/>
</dbReference>
<keyword evidence="4" id="KW-0788">Thiol protease</keyword>
<keyword evidence="8" id="KW-1185">Reference proteome</keyword>
<protein>
    <recommendedName>
        <fullName evidence="6">Ribosomal processing cysteine protease Prp</fullName>
    </recommendedName>
</protein>
<proteinExistence type="inferred from homology"/>
<reference evidence="7 8" key="1">
    <citation type="submission" date="2020-03" db="EMBL/GenBank/DDBJ databases">
        <title>Vagococcus sp. nov., isolated from beetles.</title>
        <authorList>
            <person name="Hyun D.-W."/>
            <person name="Bae J.-W."/>
        </authorList>
    </citation>
    <scope>NUCLEOTIDE SEQUENCE [LARGE SCALE GENOMIC DNA]</scope>
    <source>
        <strain evidence="7 8">HDW17A</strain>
    </source>
</reference>
<accession>A0A6G8AL01</accession>
<evidence type="ECO:0000256" key="2">
    <source>
        <dbReference type="ARBA" id="ARBA00022670"/>
    </source>
</evidence>
<comment type="similarity">
    <text evidence="5">Belongs to the Prp family.</text>
</comment>
<evidence type="ECO:0000256" key="1">
    <source>
        <dbReference type="ARBA" id="ARBA00022517"/>
    </source>
</evidence>
<sequence>MIEGTFKRQADGKIVSFELSGHANSGPHGSDIVCAGVSALAFSTINGVEALAGFTPIVEIDMTEQGYLYLETYDDITDEQSLKSQLLLENLLLGLQGLEQEYSDYISLKTLTK</sequence>
<dbReference type="GO" id="GO:0042254">
    <property type="term" value="P:ribosome biogenesis"/>
    <property type="evidence" value="ECO:0007669"/>
    <property type="project" value="UniProtKB-KW"/>
</dbReference>
<dbReference type="InterPro" id="IPR007422">
    <property type="entry name" value="Peptidase_Prp"/>
</dbReference>
<dbReference type="GO" id="GO:0008234">
    <property type="term" value="F:cysteine-type peptidase activity"/>
    <property type="evidence" value="ECO:0007669"/>
    <property type="project" value="UniProtKB-KW"/>
</dbReference>
<dbReference type="AlphaFoldDB" id="A0A6G8AL01"/>
<keyword evidence="3" id="KW-0378">Hydrolase</keyword>
<organism evidence="7 8">
    <name type="scientific">Vagococcus coleopterorum</name>
    <dbReference type="NCBI Taxonomy" id="2714946"/>
    <lineage>
        <taxon>Bacteria</taxon>
        <taxon>Bacillati</taxon>
        <taxon>Bacillota</taxon>
        <taxon>Bacilli</taxon>
        <taxon>Lactobacillales</taxon>
        <taxon>Enterococcaceae</taxon>
        <taxon>Vagococcus</taxon>
    </lineage>
</organism>
<evidence type="ECO:0000256" key="3">
    <source>
        <dbReference type="ARBA" id="ARBA00022801"/>
    </source>
</evidence>
<dbReference type="InterPro" id="IPR036764">
    <property type="entry name" value="Peptidase_Prp_sf"/>
</dbReference>
<evidence type="ECO:0000256" key="5">
    <source>
        <dbReference type="ARBA" id="ARBA00044503"/>
    </source>
</evidence>
<dbReference type="Gene3D" id="3.30.70.1490">
    <property type="entry name" value="Cysteine protease Prp"/>
    <property type="match status" value="1"/>
</dbReference>
<keyword evidence="2 7" id="KW-0645">Protease</keyword>
<dbReference type="PANTHER" id="PTHR39178:SF1">
    <property type="entry name" value="RIBOSOMAL-PROCESSING CYSTEINE PROTEASE PRP"/>
    <property type="match status" value="1"/>
</dbReference>
<evidence type="ECO:0000313" key="8">
    <source>
        <dbReference type="Proteomes" id="UP000500890"/>
    </source>
</evidence>
<dbReference type="SUPFAM" id="SSF118010">
    <property type="entry name" value="TM1457-like"/>
    <property type="match status" value="1"/>
</dbReference>
<dbReference type="RefSeq" id="WP_166006268.1">
    <property type="nucleotide sequence ID" value="NZ_CP049886.1"/>
</dbReference>
<dbReference type="KEGG" id="vah:G7081_00140"/>
<dbReference type="EMBL" id="CP049886">
    <property type="protein sequence ID" value="QIL45605.1"/>
    <property type="molecule type" value="Genomic_DNA"/>
</dbReference>